<evidence type="ECO:0000313" key="4">
    <source>
        <dbReference type="Proteomes" id="UP001583193"/>
    </source>
</evidence>
<evidence type="ECO:0000259" key="2">
    <source>
        <dbReference type="Pfam" id="PF00248"/>
    </source>
</evidence>
<dbReference type="PANTHER" id="PTHR11732">
    <property type="entry name" value="ALDO/KETO REDUCTASE"/>
    <property type="match status" value="1"/>
</dbReference>
<dbReference type="EMBL" id="JAVDPF010000028">
    <property type="protein sequence ID" value="KAL1871216.1"/>
    <property type="molecule type" value="Genomic_DNA"/>
</dbReference>
<dbReference type="InterPro" id="IPR023210">
    <property type="entry name" value="NADP_OxRdtase_dom"/>
</dbReference>
<gene>
    <name evidence="3" type="primary">GLD1_2</name>
    <name evidence="3" type="ORF">Plec18167_007150</name>
</gene>
<dbReference type="SUPFAM" id="SSF51430">
    <property type="entry name" value="NAD(P)-linked oxidoreductase"/>
    <property type="match status" value="1"/>
</dbReference>
<dbReference type="Gene3D" id="3.20.20.100">
    <property type="entry name" value="NADP-dependent oxidoreductase domain"/>
    <property type="match status" value="1"/>
</dbReference>
<feature type="domain" description="NADP-dependent oxidoreductase" evidence="2">
    <location>
        <begin position="8"/>
        <end position="144"/>
    </location>
</feature>
<dbReference type="InterPro" id="IPR036812">
    <property type="entry name" value="NAD(P)_OxRdtase_dom_sf"/>
</dbReference>
<dbReference type="Proteomes" id="UP001583193">
    <property type="component" value="Unassembled WGS sequence"/>
</dbReference>
<dbReference type="InterPro" id="IPR020471">
    <property type="entry name" value="AKR"/>
</dbReference>
<accession>A0ABR3X5J9</accession>
<organism evidence="3 4">
    <name type="scientific">Paecilomyces lecythidis</name>
    <dbReference type="NCBI Taxonomy" id="3004212"/>
    <lineage>
        <taxon>Eukaryota</taxon>
        <taxon>Fungi</taxon>
        <taxon>Dikarya</taxon>
        <taxon>Ascomycota</taxon>
        <taxon>Pezizomycotina</taxon>
        <taxon>Eurotiomycetes</taxon>
        <taxon>Eurotiomycetidae</taxon>
        <taxon>Eurotiales</taxon>
        <taxon>Thermoascaceae</taxon>
        <taxon>Paecilomyces</taxon>
    </lineage>
</organism>
<reference evidence="3 4" key="1">
    <citation type="journal article" date="2024" name="IMA Fungus">
        <title>IMA Genome - F19 : A genome assembly and annotation guide to empower mycologists, including annotated draft genome sequences of Ceratocystis pirilliformis, Diaporthe australafricana, Fusarium ophioides, Paecilomyces lecythidis, and Sporothrix stenoceras.</title>
        <authorList>
            <person name="Aylward J."/>
            <person name="Wilson A.M."/>
            <person name="Visagie C.M."/>
            <person name="Spraker J."/>
            <person name="Barnes I."/>
            <person name="Buitendag C."/>
            <person name="Ceriani C."/>
            <person name="Del Mar Angel L."/>
            <person name="du Plessis D."/>
            <person name="Fuchs T."/>
            <person name="Gasser K."/>
            <person name="Kramer D."/>
            <person name="Li W."/>
            <person name="Munsamy K."/>
            <person name="Piso A."/>
            <person name="Price J.L."/>
            <person name="Sonnekus B."/>
            <person name="Thomas C."/>
            <person name="van der Nest A."/>
            <person name="van Dijk A."/>
            <person name="van Heerden A."/>
            <person name="van Vuuren N."/>
            <person name="Yilmaz N."/>
            <person name="Duong T.A."/>
            <person name="van der Merwe N.A."/>
            <person name="Wingfield M.J."/>
            <person name="Wingfield B.D."/>
        </authorList>
    </citation>
    <scope>NUCLEOTIDE SEQUENCE [LARGE SCALE GENOMIC DNA]</scope>
    <source>
        <strain evidence="3 4">CMW 18167</strain>
    </source>
</reference>
<name>A0ABR3X5J9_9EURO</name>
<proteinExistence type="predicted"/>
<dbReference type="GO" id="GO:0016491">
    <property type="term" value="F:oxidoreductase activity"/>
    <property type="evidence" value="ECO:0007669"/>
    <property type="project" value="UniProtKB-KW"/>
</dbReference>
<sequence length="181" mass="20061">MTKLPKTKVRSVGVSNHTVEHLEAIIEGTGEVPAVNQIERHPLLPSPRLIEYAVSKGIHITAYSAFGNNMFGLPLLVDHHEIEKIAERLSKETGSIVTGAQVILAWSQIGGHSVIPKSVTPSRIRENFKEVSLDSEDVAAIHAIGKVPRRFNIPYVANKPRWPIDIFGEPEEKEAPHRVMM</sequence>
<keyword evidence="4" id="KW-1185">Reference proteome</keyword>
<keyword evidence="1 3" id="KW-0560">Oxidoreductase</keyword>
<dbReference type="Pfam" id="PF00248">
    <property type="entry name" value="Aldo_ket_red"/>
    <property type="match status" value="1"/>
</dbReference>
<evidence type="ECO:0000313" key="3">
    <source>
        <dbReference type="EMBL" id="KAL1871216.1"/>
    </source>
</evidence>
<protein>
    <submittedName>
        <fullName evidence="3">Mitochondrial glycerol dehydrogenase Gld1</fullName>
        <ecNumber evidence="3">1.1.1.372</ecNumber>
    </submittedName>
</protein>
<dbReference type="EC" id="1.1.1.372" evidence="3"/>
<comment type="caution">
    <text evidence="3">The sequence shown here is derived from an EMBL/GenBank/DDBJ whole genome shotgun (WGS) entry which is preliminary data.</text>
</comment>
<dbReference type="PRINTS" id="PR00069">
    <property type="entry name" value="ALDKETRDTASE"/>
</dbReference>
<evidence type="ECO:0000256" key="1">
    <source>
        <dbReference type="ARBA" id="ARBA00023002"/>
    </source>
</evidence>